<organism evidence="1 2">
    <name type="scientific">Entomophthora muscae</name>
    <dbReference type="NCBI Taxonomy" id="34485"/>
    <lineage>
        <taxon>Eukaryota</taxon>
        <taxon>Fungi</taxon>
        <taxon>Fungi incertae sedis</taxon>
        <taxon>Zoopagomycota</taxon>
        <taxon>Entomophthoromycotina</taxon>
        <taxon>Entomophthoromycetes</taxon>
        <taxon>Entomophthorales</taxon>
        <taxon>Entomophthoraceae</taxon>
        <taxon>Entomophthora</taxon>
    </lineage>
</organism>
<keyword evidence="2" id="KW-1185">Reference proteome</keyword>
<protein>
    <submittedName>
        <fullName evidence="1">Epidermal growth factor-binding protein type B</fullName>
        <ecNumber evidence="1">3.4.21.-</ecNumber>
    </submittedName>
</protein>
<evidence type="ECO:0000313" key="1">
    <source>
        <dbReference type="EMBL" id="KAJ9064451.1"/>
    </source>
</evidence>
<dbReference type="EMBL" id="QTSX02004470">
    <property type="protein sequence ID" value="KAJ9064451.1"/>
    <property type="molecule type" value="Genomic_DNA"/>
</dbReference>
<name>A0ACC2SQB9_9FUNG</name>
<reference evidence="1" key="1">
    <citation type="submission" date="2022-04" db="EMBL/GenBank/DDBJ databases">
        <title>Genome of the entomopathogenic fungus Entomophthora muscae.</title>
        <authorList>
            <person name="Elya C."/>
            <person name="Lovett B.R."/>
            <person name="Lee E."/>
            <person name="Macias A.M."/>
            <person name="Hajek A.E."/>
            <person name="De Bivort B.L."/>
            <person name="Kasson M.T."/>
            <person name="De Fine Licht H.H."/>
            <person name="Stajich J.E."/>
        </authorList>
    </citation>
    <scope>NUCLEOTIDE SEQUENCE</scope>
    <source>
        <strain evidence="1">Berkeley</strain>
    </source>
</reference>
<keyword evidence="1" id="KW-0378">Hydrolase</keyword>
<accession>A0ACC2SQB9</accession>
<dbReference type="EC" id="3.4.21.-" evidence="1"/>
<sequence length="347" mass="39065">MKTAFFWALSIGPIKAIYDEGLVAEPRILGGEESVMDVQDNKISLEFPFMASLQYKGKHLCGGTAVNNKFIITAGHCANNTVGWTARVYLRSLDAKDQELEGRNPGSPPVQTHKVLHITLHPGFKRKPIENDIAIWEVERMNGFEPSFIRFALLEHEIFDREALIAGWGTTKIATKEDRKTPSKILNKLSIKILPQEKCKALLKDLKGTIFTKETHLCAGTGVDGKDGCYGDSGGPLFNKYDETTFLLFGITSYGAKCGNKNIPGAYTRISKYIDFINDVLGMRQPQPVYPADQMPIPIQTLPPQNNPPPYNPPRQAQRPVHFKDSHNHFFMPRDWQPFWRGGGWFF</sequence>
<comment type="caution">
    <text evidence="1">The sequence shown here is derived from an EMBL/GenBank/DDBJ whole genome shotgun (WGS) entry which is preliminary data.</text>
</comment>
<proteinExistence type="predicted"/>
<gene>
    <name evidence="1" type="primary">KLK13_6</name>
    <name evidence="1" type="ORF">DSO57_1030498</name>
</gene>
<evidence type="ECO:0000313" key="2">
    <source>
        <dbReference type="Proteomes" id="UP001165960"/>
    </source>
</evidence>
<dbReference type="Proteomes" id="UP001165960">
    <property type="component" value="Unassembled WGS sequence"/>
</dbReference>